<dbReference type="GO" id="GO:0043565">
    <property type="term" value="F:sequence-specific DNA binding"/>
    <property type="evidence" value="ECO:0007669"/>
    <property type="project" value="InterPro"/>
</dbReference>
<dbReference type="SMART" id="SM00692">
    <property type="entry name" value="DM3"/>
    <property type="match status" value="1"/>
</dbReference>
<organism evidence="7 8">
    <name type="scientific">Araneus ventricosus</name>
    <name type="common">Orbweaver spider</name>
    <name type="synonym">Epeira ventricosa</name>
    <dbReference type="NCBI Taxonomy" id="182803"/>
    <lineage>
        <taxon>Eukaryota</taxon>
        <taxon>Metazoa</taxon>
        <taxon>Ecdysozoa</taxon>
        <taxon>Arthropoda</taxon>
        <taxon>Chelicerata</taxon>
        <taxon>Arachnida</taxon>
        <taxon>Araneae</taxon>
        <taxon>Araneomorphae</taxon>
        <taxon>Entelegynae</taxon>
        <taxon>Araneoidea</taxon>
        <taxon>Araneidae</taxon>
        <taxon>Araneus</taxon>
    </lineage>
</organism>
<keyword evidence="2 5" id="KW-0863">Zinc-finger</keyword>
<comment type="caution">
    <text evidence="7">The sequence shown here is derived from an EMBL/GenBank/DDBJ whole genome shotgun (WGS) entry which is preliminary data.</text>
</comment>
<keyword evidence="3" id="KW-0862">Zinc</keyword>
<name>A0A4Y2R935_ARAVE</name>
<evidence type="ECO:0000256" key="4">
    <source>
        <dbReference type="ARBA" id="ARBA00023125"/>
    </source>
</evidence>
<keyword evidence="8" id="KW-1185">Reference proteome</keyword>
<sequence>MMNCALPLCRNDSRKSNGESFHPFPKDENLCKQWLFNCKRLDHVNTKYARVCSDHFHSDDYEDDMRNKLLGLPQRRILKNTEQNAVPYTRTRDQTGH</sequence>
<dbReference type="SUPFAM" id="SSF57716">
    <property type="entry name" value="Glucocorticoid receptor-like (DNA-binding domain)"/>
    <property type="match status" value="1"/>
</dbReference>
<keyword evidence="1" id="KW-0479">Metal-binding</keyword>
<evidence type="ECO:0000256" key="5">
    <source>
        <dbReference type="PROSITE-ProRule" id="PRU00309"/>
    </source>
</evidence>
<reference evidence="7 8" key="1">
    <citation type="journal article" date="2019" name="Sci. Rep.">
        <title>Orb-weaving spider Araneus ventricosus genome elucidates the spidroin gene catalogue.</title>
        <authorList>
            <person name="Kono N."/>
            <person name="Nakamura H."/>
            <person name="Ohtoshi R."/>
            <person name="Moran D.A.P."/>
            <person name="Shinohara A."/>
            <person name="Yoshida Y."/>
            <person name="Fujiwara M."/>
            <person name="Mori M."/>
            <person name="Tomita M."/>
            <person name="Arakawa K."/>
        </authorList>
    </citation>
    <scope>NUCLEOTIDE SEQUENCE [LARGE SCALE GENOMIC DNA]</scope>
</reference>
<keyword evidence="4 5" id="KW-0238">DNA-binding</keyword>
<dbReference type="InterPro" id="IPR006612">
    <property type="entry name" value="THAP_Znf"/>
</dbReference>
<protein>
    <recommendedName>
        <fullName evidence="6">THAP-type domain-containing protein</fullName>
    </recommendedName>
</protein>
<dbReference type="PROSITE" id="PS50950">
    <property type="entry name" value="ZF_THAP"/>
    <property type="match status" value="1"/>
</dbReference>
<dbReference type="PANTHER" id="PTHR46600:SF11">
    <property type="entry name" value="THAP DOMAIN-CONTAINING PROTEIN 10"/>
    <property type="match status" value="1"/>
</dbReference>
<dbReference type="Gene3D" id="6.20.210.20">
    <property type="entry name" value="THAP domain"/>
    <property type="match status" value="1"/>
</dbReference>
<dbReference type="EMBL" id="BGPR01016084">
    <property type="protein sequence ID" value="GBN71779.1"/>
    <property type="molecule type" value="Genomic_DNA"/>
</dbReference>
<accession>A0A4Y2R935</accession>
<evidence type="ECO:0000313" key="7">
    <source>
        <dbReference type="EMBL" id="GBN71779.1"/>
    </source>
</evidence>
<gene>
    <name evidence="7" type="ORF">AVEN_147050_1</name>
</gene>
<evidence type="ECO:0000313" key="8">
    <source>
        <dbReference type="Proteomes" id="UP000499080"/>
    </source>
</evidence>
<dbReference type="AlphaFoldDB" id="A0A4Y2R935"/>
<evidence type="ECO:0000259" key="6">
    <source>
        <dbReference type="PROSITE" id="PS50950"/>
    </source>
</evidence>
<dbReference type="Proteomes" id="UP000499080">
    <property type="component" value="Unassembled WGS sequence"/>
</dbReference>
<dbReference type="InterPro" id="IPR038441">
    <property type="entry name" value="THAP_Znf_sf"/>
</dbReference>
<evidence type="ECO:0000256" key="3">
    <source>
        <dbReference type="ARBA" id="ARBA00022833"/>
    </source>
</evidence>
<dbReference type="SMART" id="SM00980">
    <property type="entry name" value="THAP"/>
    <property type="match status" value="1"/>
</dbReference>
<evidence type="ECO:0000256" key="2">
    <source>
        <dbReference type="ARBA" id="ARBA00022771"/>
    </source>
</evidence>
<dbReference type="OrthoDB" id="6433853at2759"/>
<dbReference type="GO" id="GO:0008270">
    <property type="term" value="F:zinc ion binding"/>
    <property type="evidence" value="ECO:0007669"/>
    <property type="project" value="UniProtKB-KW"/>
</dbReference>
<dbReference type="PANTHER" id="PTHR46600">
    <property type="entry name" value="THAP DOMAIN-CONTAINING"/>
    <property type="match status" value="1"/>
</dbReference>
<dbReference type="Pfam" id="PF05485">
    <property type="entry name" value="THAP"/>
    <property type="match status" value="1"/>
</dbReference>
<feature type="domain" description="THAP-type" evidence="6">
    <location>
        <begin position="1"/>
        <end position="90"/>
    </location>
</feature>
<evidence type="ECO:0000256" key="1">
    <source>
        <dbReference type="ARBA" id="ARBA00022723"/>
    </source>
</evidence>
<dbReference type="InterPro" id="IPR026516">
    <property type="entry name" value="THAP1/10"/>
</dbReference>
<proteinExistence type="predicted"/>